<keyword evidence="3" id="KW-1185">Reference proteome</keyword>
<feature type="coiled-coil region" evidence="1">
    <location>
        <begin position="119"/>
        <end position="146"/>
    </location>
</feature>
<dbReference type="InterPro" id="IPR047741">
    <property type="entry name" value="DIP1984-like"/>
</dbReference>
<dbReference type="NCBIfam" id="NF038048">
    <property type="entry name" value="DIP1984_fam"/>
    <property type="match status" value="1"/>
</dbReference>
<organism evidence="2 3">
    <name type="scientific">Hathewaya proteolytica DSM 3090</name>
    <dbReference type="NCBI Taxonomy" id="1121331"/>
    <lineage>
        <taxon>Bacteria</taxon>
        <taxon>Bacillati</taxon>
        <taxon>Bacillota</taxon>
        <taxon>Clostridia</taxon>
        <taxon>Eubacteriales</taxon>
        <taxon>Clostridiaceae</taxon>
        <taxon>Hathewaya</taxon>
    </lineage>
</organism>
<evidence type="ECO:0008006" key="4">
    <source>
        <dbReference type="Google" id="ProtNLM"/>
    </source>
</evidence>
<protein>
    <recommendedName>
        <fullName evidence="4">Septicolysin</fullName>
    </recommendedName>
</protein>
<dbReference type="STRING" id="1121331.SAMN02745248_01002"/>
<dbReference type="EMBL" id="FRAD01000007">
    <property type="protein sequence ID" value="SHJ81250.1"/>
    <property type="molecule type" value="Genomic_DNA"/>
</dbReference>
<name>A0A1M6MCV4_9CLOT</name>
<gene>
    <name evidence="2" type="ORF">SAMN02745248_01002</name>
</gene>
<dbReference type="AlphaFoldDB" id="A0A1M6MCV4"/>
<accession>A0A1M6MCV4</accession>
<evidence type="ECO:0000313" key="3">
    <source>
        <dbReference type="Proteomes" id="UP000183952"/>
    </source>
</evidence>
<dbReference type="Proteomes" id="UP000183952">
    <property type="component" value="Unassembled WGS sequence"/>
</dbReference>
<dbReference type="OrthoDB" id="3730241at2"/>
<evidence type="ECO:0000313" key="2">
    <source>
        <dbReference type="EMBL" id="SHJ81250.1"/>
    </source>
</evidence>
<sequence length="150" mass="17430">MKLAEALNLRADLNKRISQLRMRLLSNAKVQENDVPAEDPEDLITELNQCLIEFEEIIGRINTTNCKTFYNDMSITELLAKRDAMALKASILRDFLVSASEKIDRYSNKEIRILSTVDVRKFQIEVDKISKELRQLDTKLQELNWTTELL</sequence>
<proteinExistence type="predicted"/>
<keyword evidence="1" id="KW-0175">Coiled coil</keyword>
<dbReference type="CDD" id="cd12208">
    <property type="entry name" value="DIP1984-like"/>
    <property type="match status" value="1"/>
</dbReference>
<dbReference type="Gene3D" id="6.10.320.10">
    <property type="match status" value="1"/>
</dbReference>
<dbReference type="RefSeq" id="WP_072903005.1">
    <property type="nucleotide sequence ID" value="NZ_FRAD01000007.1"/>
</dbReference>
<reference evidence="2 3" key="1">
    <citation type="submission" date="2016-11" db="EMBL/GenBank/DDBJ databases">
        <authorList>
            <person name="Jaros S."/>
            <person name="Januszkiewicz K."/>
            <person name="Wedrychowicz H."/>
        </authorList>
    </citation>
    <scope>NUCLEOTIDE SEQUENCE [LARGE SCALE GENOMIC DNA]</scope>
    <source>
        <strain evidence="2 3">DSM 3090</strain>
    </source>
</reference>
<evidence type="ECO:0000256" key="1">
    <source>
        <dbReference type="SAM" id="Coils"/>
    </source>
</evidence>
<dbReference type="Pfam" id="PF20935">
    <property type="entry name" value="DUF6847"/>
    <property type="match status" value="1"/>
</dbReference>